<dbReference type="RefSeq" id="WP_344085063.1">
    <property type="nucleotide sequence ID" value="NZ_BAAAPO010000036.1"/>
</dbReference>
<evidence type="ECO:0000256" key="1">
    <source>
        <dbReference type="SAM" id="MobiDB-lite"/>
    </source>
</evidence>
<evidence type="ECO:0000313" key="4">
    <source>
        <dbReference type="Proteomes" id="UP001499938"/>
    </source>
</evidence>
<comment type="caution">
    <text evidence="3">The sequence shown here is derived from an EMBL/GenBank/DDBJ whole genome shotgun (WGS) entry which is preliminary data.</text>
</comment>
<evidence type="ECO:0008006" key="5">
    <source>
        <dbReference type="Google" id="ProtNLM"/>
    </source>
</evidence>
<evidence type="ECO:0000313" key="3">
    <source>
        <dbReference type="EMBL" id="GAA1797693.1"/>
    </source>
</evidence>
<gene>
    <name evidence="3" type="ORF">GCM10009811_22250</name>
</gene>
<keyword evidence="2" id="KW-0812">Transmembrane</keyword>
<keyword evidence="2" id="KW-0472">Membrane</keyword>
<sequence>MRRVPHSSGRSGRAHHGIREVPAGGVPRSRVQDAPAPRPFPGPTPAYVGPAAYAVRPRVNGSALALVIVAGFSLFPFFLVTQAPALVLGIMALAQGGDPARSARLARRGWWAFAAGLASLLLLAVLAVAAVIGLISAIFS</sequence>
<evidence type="ECO:0000256" key="2">
    <source>
        <dbReference type="SAM" id="Phobius"/>
    </source>
</evidence>
<dbReference type="Proteomes" id="UP001499938">
    <property type="component" value="Unassembled WGS sequence"/>
</dbReference>
<proteinExistence type="predicted"/>
<keyword evidence="4" id="KW-1185">Reference proteome</keyword>
<feature type="region of interest" description="Disordered" evidence="1">
    <location>
        <begin position="1"/>
        <end position="43"/>
    </location>
</feature>
<reference evidence="3 4" key="1">
    <citation type="journal article" date="2019" name="Int. J. Syst. Evol. Microbiol.">
        <title>The Global Catalogue of Microorganisms (GCM) 10K type strain sequencing project: providing services to taxonomists for standard genome sequencing and annotation.</title>
        <authorList>
            <consortium name="The Broad Institute Genomics Platform"/>
            <consortium name="The Broad Institute Genome Sequencing Center for Infectious Disease"/>
            <person name="Wu L."/>
            <person name="Ma J."/>
        </authorList>
    </citation>
    <scope>NUCLEOTIDE SEQUENCE [LARGE SCALE GENOMIC DNA]</scope>
    <source>
        <strain evidence="3 4">JCM 15592</strain>
    </source>
</reference>
<organism evidence="3 4">
    <name type="scientific">Nostocoides veronense</name>
    <dbReference type="NCBI Taxonomy" id="330836"/>
    <lineage>
        <taxon>Bacteria</taxon>
        <taxon>Bacillati</taxon>
        <taxon>Actinomycetota</taxon>
        <taxon>Actinomycetes</taxon>
        <taxon>Micrococcales</taxon>
        <taxon>Intrasporangiaceae</taxon>
        <taxon>Nostocoides</taxon>
    </lineage>
</organism>
<feature type="transmembrane region" description="Helical" evidence="2">
    <location>
        <begin position="63"/>
        <end position="90"/>
    </location>
</feature>
<name>A0ABN2LS65_9MICO</name>
<feature type="transmembrane region" description="Helical" evidence="2">
    <location>
        <begin position="110"/>
        <end position="139"/>
    </location>
</feature>
<keyword evidence="2" id="KW-1133">Transmembrane helix</keyword>
<accession>A0ABN2LS65</accession>
<protein>
    <recommendedName>
        <fullName evidence="5">DUF4190 domain-containing protein</fullName>
    </recommendedName>
</protein>
<dbReference type="EMBL" id="BAAAPO010000036">
    <property type="protein sequence ID" value="GAA1797693.1"/>
    <property type="molecule type" value="Genomic_DNA"/>
</dbReference>